<proteinExistence type="predicted"/>
<evidence type="ECO:0008006" key="4">
    <source>
        <dbReference type="Google" id="ProtNLM"/>
    </source>
</evidence>
<dbReference type="OrthoDB" id="6157510at2759"/>
<gene>
    <name evidence="2" type="ORF">DICVIV_00681</name>
</gene>
<reference evidence="2 3" key="1">
    <citation type="submission" date="2013-11" db="EMBL/GenBank/DDBJ databases">
        <title>Draft genome of the bovine lungworm Dictyocaulus viviparus.</title>
        <authorList>
            <person name="Mitreva M."/>
        </authorList>
    </citation>
    <scope>NUCLEOTIDE SEQUENCE [LARGE SCALE GENOMIC DNA]</scope>
    <source>
        <strain evidence="2 3">HannoverDv2000</strain>
    </source>
</reference>
<dbReference type="Proteomes" id="UP000053766">
    <property type="component" value="Unassembled WGS sequence"/>
</dbReference>
<feature type="transmembrane region" description="Helical" evidence="1">
    <location>
        <begin position="20"/>
        <end position="39"/>
    </location>
</feature>
<name>A0A0D8Y8P0_DICVI</name>
<dbReference type="EMBL" id="KN716155">
    <property type="protein sequence ID" value="KJH53183.1"/>
    <property type="molecule type" value="Genomic_DNA"/>
</dbReference>
<protein>
    <recommendedName>
        <fullName evidence="4">G-protein coupled receptors family 1 profile domain-containing protein</fullName>
    </recommendedName>
</protein>
<keyword evidence="1" id="KW-0812">Transmembrane</keyword>
<dbReference type="STRING" id="29172.A0A0D8Y8P0"/>
<dbReference type="PANTHER" id="PTHR33444">
    <property type="entry name" value="SI:DKEY-19B23.12-RELATED"/>
    <property type="match status" value="1"/>
</dbReference>
<dbReference type="InterPro" id="IPR040350">
    <property type="entry name" value="TMEM272"/>
</dbReference>
<dbReference type="PANTHER" id="PTHR33444:SF2">
    <property type="entry name" value="MARVEL DOMAIN-CONTAINING PROTEIN"/>
    <property type="match status" value="1"/>
</dbReference>
<keyword evidence="1" id="KW-0472">Membrane</keyword>
<keyword evidence="3" id="KW-1185">Reference proteome</keyword>
<feature type="transmembrane region" description="Helical" evidence="1">
    <location>
        <begin position="60"/>
        <end position="79"/>
    </location>
</feature>
<feature type="transmembrane region" description="Helical" evidence="1">
    <location>
        <begin position="99"/>
        <end position="128"/>
    </location>
</feature>
<evidence type="ECO:0000313" key="2">
    <source>
        <dbReference type="EMBL" id="KJH53183.1"/>
    </source>
</evidence>
<organism evidence="2 3">
    <name type="scientific">Dictyocaulus viviparus</name>
    <name type="common">Bovine lungworm</name>
    <dbReference type="NCBI Taxonomy" id="29172"/>
    <lineage>
        <taxon>Eukaryota</taxon>
        <taxon>Metazoa</taxon>
        <taxon>Ecdysozoa</taxon>
        <taxon>Nematoda</taxon>
        <taxon>Chromadorea</taxon>
        <taxon>Rhabditida</taxon>
        <taxon>Rhabditina</taxon>
        <taxon>Rhabditomorpha</taxon>
        <taxon>Strongyloidea</taxon>
        <taxon>Metastrongylidae</taxon>
        <taxon>Dictyocaulus</taxon>
    </lineage>
</organism>
<accession>A0A0D8Y8P0</accession>
<dbReference type="AlphaFoldDB" id="A0A0D8Y8P0"/>
<keyword evidence="1" id="KW-1133">Transmembrane helix</keyword>
<evidence type="ECO:0000313" key="3">
    <source>
        <dbReference type="Proteomes" id="UP000053766"/>
    </source>
</evidence>
<reference evidence="3" key="2">
    <citation type="journal article" date="2016" name="Sci. Rep.">
        <title>Dictyocaulus viviparus genome, variome and transcriptome elucidate lungworm biology and support future intervention.</title>
        <authorList>
            <person name="McNulty S.N."/>
            <person name="Strube C."/>
            <person name="Rosa B.A."/>
            <person name="Martin J.C."/>
            <person name="Tyagi R."/>
            <person name="Choi Y.J."/>
            <person name="Wang Q."/>
            <person name="Hallsworth Pepin K."/>
            <person name="Zhang X."/>
            <person name="Ozersky P."/>
            <person name="Wilson R.K."/>
            <person name="Sternberg P.W."/>
            <person name="Gasser R.B."/>
            <person name="Mitreva M."/>
        </authorList>
    </citation>
    <scope>NUCLEOTIDE SEQUENCE [LARGE SCALE GENOMIC DNA]</scope>
    <source>
        <strain evidence="3">HannoverDv2000</strain>
    </source>
</reference>
<sequence>MVIIGFVNRYQCTVNSKIPVWLIVTGSLTLIRSAISFIYRVKDEHKQLRPIIVRLFDGLLHLNIFIWFILGTIWVYWAYSYVSYDKTAGPNYCDQLTYVFTFVIITVSYVIMLFSCLSFCCCCCCVCFRHHNRHNRQSHQIDEP</sequence>
<evidence type="ECO:0000256" key="1">
    <source>
        <dbReference type="SAM" id="Phobius"/>
    </source>
</evidence>